<feature type="compositionally biased region" description="Basic and acidic residues" evidence="6">
    <location>
        <begin position="1484"/>
        <end position="1496"/>
    </location>
</feature>
<comment type="caution">
    <text evidence="8">The sequence shown here is derived from an EMBL/GenBank/DDBJ whole genome shotgun (WGS) entry which is preliminary data.</text>
</comment>
<dbReference type="InterPro" id="IPR012337">
    <property type="entry name" value="RNaseH-like_sf"/>
</dbReference>
<evidence type="ECO:0000256" key="1">
    <source>
        <dbReference type="ARBA" id="ARBA00022670"/>
    </source>
</evidence>
<sequence>MYKVVTTHESQTNEAKHGLSSTGMNAASSVRRPMNRDSNVKNSVLAHSKKSAKKVAVYVRKNKQTDNTSKNVISNTENVIDVDVANASKAKNLLCVSCKQNVLVPCHDKCLANYKLNVRRTLSTKSRTPKSSDTTYVVPKTRFSKKSALSRTLDTTSVVSKPKIDVVQIVLWIIDSGCSKHMTGDRSLLINFIEKFMGTVRFGNDNFAAITGYGDYIQGNITICHVYYVEGLGHNLFSVGKLCDGDLEVAFRSKTCYVRNLEGDDLLTGGRESNLYTISISDIAASSPVCLMSKATSTKSWLWHRRLSHLNFGTINDLTKLDLVDGLPKFKYEKDHLCSACERGKSKKASHPSKLVPSDHSKLELLHMDLCGPMRVASINGKKYILVIVDDYSRYTWVYFLHSKDETPETIKKFIAQAQLNYKAKVYKIRTDNGTEFKNATLKAYYEKLCIIQQFSTARTPQQNGVVERRNRTLVEAARTMLIFSRLPESLWAEAAATACFTQNRSIIHTRYHKTPYELLCGRKPNIKYFHVFGSLCYPTNDKDDLGKMKPKADIGVFIGYSETSRGFRIYNRRTKKIMETINVKFDELTAMASEHDCLEPELQRFNNDNSSAETMNTPSKEDLDNLFDPMFEEYFEKKFSDTPINSAAQPTQFHEDSPSTSSIIVDEHKAPPIVTTFDEQTSPISLTEADEFNQEDSADFDDNSQFVSYNPPSREEIESSTTALEPSNVQNFHHILRLQVWELVPQPEVKNIIALKWLWKNKCDAENIVVRNETRLVAKGYRQEEGIDFEESFAPVARLEAVRMFVAFDAHKNITIFQMDVKTAFLNGPLKEEVYVSQPEGFIDPDFPYHVYRLKKLYTVLSKHLVHDFSKRFANLMKNNFEMSMMDELKFFLGLQVYQSPRGIFISQSQYAIELLKKHGLDECVSMSTPMATERLDADLQGTPTDQTTYRRMIGGLMYLTASRLDIAFATFVYADHAGCKDDCKSTSGGLQFLSGKLVSWSSKKQGCTAMSTVEAEYVSLSTCYAQVIWMRTQLLDYRYKYNQIPMYCDSKSVITISCKLVQHSKTKHIDTRYHFIKKHVEKVDLEQVQCPPESKILTNIIKNHPLRFSIAASSSVPWIYMAQFWHTLKEDGSKYRLTFMLDKKVLSLTLDDFRIIFYLPQANANNHDSFVPPPSFLDMVPFYKQQLGFTMELKTSSSFKTTGLLNPWQILCKIFSKCLTTRVTGWDQPPLQIMQMLYCFVNNIHVDYAELLWEGLYYSLHHPTSSIPYPRFTKIIISHYMTCFPNISRRARDMYHNLKDDDIMKNIINSGRHKDKVGMQIPDWMLTEEMKHTEHYRMYAEVFGLDVPLTQSQPTESTQGTHRTPSAPRSPNPKMDATESSAPKWSTVIRFHLPERRSTRLTLPAPVPTVDKADEMILQDTLQVSLAEHKSREEQEARENVELVNEHLASVEIEKMVEGPENVIDDSSIPRNDEPNIPGTRLEPRSDKESPEVEITNDKEVELTDDNEVENTNDNEAEITNGEEVEITNVVIPVNVNEEEDDITDEVYELKRKEKGKIVEESRSTPFPTPIRSLRIHTDLVSSDTTKLQELTETVTKTTPSSSSLRTKLSHTNRLLSLFKAKPAHFKHYTSFFQESQGRYGYLFEHLKARFLSRKSFDTLADHLQDVMVESLPIMVDTHIKEKVKKQSSGAGNQEQVDDYDFWTDSYASDVDEILTKQVSQDIMEEVSLTIDEAKLKKMADEMLRQRCISGDEHQYHIDQMNNFLKSNIV</sequence>
<keyword evidence="4" id="KW-0378">Hydrolase</keyword>
<dbReference type="InterPro" id="IPR025724">
    <property type="entry name" value="GAG-pre-integrase_dom"/>
</dbReference>
<feature type="region of interest" description="Disordered" evidence="6">
    <location>
        <begin position="1462"/>
        <end position="1496"/>
    </location>
</feature>
<feature type="compositionally biased region" description="Polar residues" evidence="6">
    <location>
        <begin position="7"/>
        <end position="28"/>
    </location>
</feature>
<dbReference type="Pfam" id="PF22936">
    <property type="entry name" value="Pol_BBD"/>
    <property type="match status" value="1"/>
</dbReference>
<evidence type="ECO:0000256" key="6">
    <source>
        <dbReference type="SAM" id="MobiDB-lite"/>
    </source>
</evidence>
<keyword evidence="1" id="KW-0645">Protease</keyword>
<dbReference type="InterPro" id="IPR036397">
    <property type="entry name" value="RNaseH_sf"/>
</dbReference>
<evidence type="ECO:0000256" key="3">
    <source>
        <dbReference type="ARBA" id="ARBA00022750"/>
    </source>
</evidence>
<dbReference type="InterPro" id="IPR057670">
    <property type="entry name" value="SH3_retrovirus"/>
</dbReference>
<evidence type="ECO:0000256" key="2">
    <source>
        <dbReference type="ARBA" id="ARBA00022723"/>
    </source>
</evidence>
<protein>
    <submittedName>
        <fullName evidence="8">Retrovirus-related pol polyprotein from transposon TNT 1-94</fullName>
    </submittedName>
</protein>
<dbReference type="PROSITE" id="PS50994">
    <property type="entry name" value="INTEGRASE"/>
    <property type="match status" value="1"/>
</dbReference>
<dbReference type="InterPro" id="IPR001584">
    <property type="entry name" value="Integrase_cat-core"/>
</dbReference>
<reference evidence="8" key="1">
    <citation type="journal article" date="2022" name="Int. J. Mol. Sci.">
        <title>Draft Genome of Tanacetum Coccineum: Genomic Comparison of Closely Related Tanacetum-Family Plants.</title>
        <authorList>
            <person name="Yamashiro T."/>
            <person name="Shiraishi A."/>
            <person name="Nakayama K."/>
            <person name="Satake H."/>
        </authorList>
    </citation>
    <scope>NUCLEOTIDE SEQUENCE</scope>
</reference>
<feature type="domain" description="Integrase catalytic" evidence="7">
    <location>
        <begin position="353"/>
        <end position="524"/>
    </location>
</feature>
<dbReference type="Pfam" id="PF25597">
    <property type="entry name" value="SH3_retrovirus"/>
    <property type="match status" value="1"/>
</dbReference>
<keyword evidence="9" id="KW-1185">Reference proteome</keyword>
<dbReference type="EMBL" id="BQNB010019919">
    <property type="protein sequence ID" value="GJT90430.1"/>
    <property type="molecule type" value="Genomic_DNA"/>
</dbReference>
<evidence type="ECO:0000259" key="7">
    <source>
        <dbReference type="PROSITE" id="PS50994"/>
    </source>
</evidence>
<keyword evidence="3" id="KW-0064">Aspartyl protease</keyword>
<dbReference type="InterPro" id="IPR013103">
    <property type="entry name" value="RVT_2"/>
</dbReference>
<dbReference type="SUPFAM" id="SSF56672">
    <property type="entry name" value="DNA/RNA polymerases"/>
    <property type="match status" value="1"/>
</dbReference>
<dbReference type="Proteomes" id="UP001151760">
    <property type="component" value="Unassembled WGS sequence"/>
</dbReference>
<accession>A0ABQ5HRE8</accession>
<keyword evidence="5" id="KW-0175">Coiled coil</keyword>
<dbReference type="Pfam" id="PF07727">
    <property type="entry name" value="RVT_2"/>
    <property type="match status" value="1"/>
</dbReference>
<feature type="compositionally biased region" description="Polar residues" evidence="6">
    <location>
        <begin position="1352"/>
        <end position="1371"/>
    </location>
</feature>
<dbReference type="PANTHER" id="PTHR42648:SF18">
    <property type="entry name" value="RETROTRANSPOSON, UNCLASSIFIED-LIKE PROTEIN"/>
    <property type="match status" value="1"/>
</dbReference>
<feature type="region of interest" description="Disordered" evidence="6">
    <location>
        <begin position="1352"/>
        <end position="1384"/>
    </location>
</feature>
<dbReference type="InterPro" id="IPR039537">
    <property type="entry name" value="Retrotran_Ty1/copia-like"/>
</dbReference>
<proteinExistence type="predicted"/>
<dbReference type="PANTHER" id="PTHR42648">
    <property type="entry name" value="TRANSPOSASE, PUTATIVE-RELATED"/>
    <property type="match status" value="1"/>
</dbReference>
<gene>
    <name evidence="8" type="ORF">Tco_1079275</name>
</gene>
<evidence type="ECO:0000313" key="9">
    <source>
        <dbReference type="Proteomes" id="UP001151760"/>
    </source>
</evidence>
<evidence type="ECO:0000256" key="5">
    <source>
        <dbReference type="SAM" id="Coils"/>
    </source>
</evidence>
<dbReference type="InterPro" id="IPR043502">
    <property type="entry name" value="DNA/RNA_pol_sf"/>
</dbReference>
<dbReference type="Pfam" id="PF13976">
    <property type="entry name" value="gag_pre-integrs"/>
    <property type="match status" value="1"/>
</dbReference>
<dbReference type="InterPro" id="IPR054722">
    <property type="entry name" value="PolX-like_BBD"/>
</dbReference>
<dbReference type="CDD" id="cd09272">
    <property type="entry name" value="RNase_HI_RT_Ty1"/>
    <property type="match status" value="1"/>
</dbReference>
<dbReference type="SUPFAM" id="SSF53098">
    <property type="entry name" value="Ribonuclease H-like"/>
    <property type="match status" value="1"/>
</dbReference>
<feature type="region of interest" description="Disordered" evidence="6">
    <location>
        <begin position="1"/>
        <end position="34"/>
    </location>
</feature>
<organism evidence="8 9">
    <name type="scientific">Tanacetum coccineum</name>
    <dbReference type="NCBI Taxonomy" id="301880"/>
    <lineage>
        <taxon>Eukaryota</taxon>
        <taxon>Viridiplantae</taxon>
        <taxon>Streptophyta</taxon>
        <taxon>Embryophyta</taxon>
        <taxon>Tracheophyta</taxon>
        <taxon>Spermatophyta</taxon>
        <taxon>Magnoliopsida</taxon>
        <taxon>eudicotyledons</taxon>
        <taxon>Gunneridae</taxon>
        <taxon>Pentapetalae</taxon>
        <taxon>asterids</taxon>
        <taxon>campanulids</taxon>
        <taxon>Asterales</taxon>
        <taxon>Asteraceae</taxon>
        <taxon>Asteroideae</taxon>
        <taxon>Anthemideae</taxon>
        <taxon>Anthemidinae</taxon>
        <taxon>Tanacetum</taxon>
    </lineage>
</organism>
<evidence type="ECO:0000256" key="4">
    <source>
        <dbReference type="ARBA" id="ARBA00022801"/>
    </source>
</evidence>
<evidence type="ECO:0000313" key="8">
    <source>
        <dbReference type="EMBL" id="GJT90430.1"/>
    </source>
</evidence>
<reference evidence="8" key="2">
    <citation type="submission" date="2022-01" db="EMBL/GenBank/DDBJ databases">
        <authorList>
            <person name="Yamashiro T."/>
            <person name="Shiraishi A."/>
            <person name="Satake H."/>
            <person name="Nakayama K."/>
        </authorList>
    </citation>
    <scope>NUCLEOTIDE SEQUENCE</scope>
</reference>
<dbReference type="Gene3D" id="3.30.420.10">
    <property type="entry name" value="Ribonuclease H-like superfamily/Ribonuclease H"/>
    <property type="match status" value="1"/>
</dbReference>
<dbReference type="Pfam" id="PF00665">
    <property type="entry name" value="rve"/>
    <property type="match status" value="1"/>
</dbReference>
<name>A0ABQ5HRE8_9ASTR</name>
<keyword evidence="2" id="KW-0479">Metal-binding</keyword>
<feature type="coiled-coil region" evidence="5">
    <location>
        <begin position="1428"/>
        <end position="1456"/>
    </location>
</feature>